<comment type="caution">
    <text evidence="2">The sequence shown here is derived from an EMBL/GenBank/DDBJ whole genome shotgun (WGS) entry which is preliminary data.</text>
</comment>
<reference evidence="2 3" key="1">
    <citation type="journal article" date="2014" name="Antonie Van Leeuwenhoek">
        <title>Roseivivax atlanticus sp. nov., isolated from surface seawater of the Atlantic Ocean.</title>
        <authorList>
            <person name="Li G."/>
            <person name="Lai Q."/>
            <person name="Liu X."/>
            <person name="Sun F."/>
            <person name="Shao Z."/>
        </authorList>
    </citation>
    <scope>NUCLEOTIDE SEQUENCE [LARGE SCALE GENOMIC DNA]</scope>
    <source>
        <strain evidence="2 3">22II-s10s</strain>
    </source>
</reference>
<dbReference type="InterPro" id="IPR010753">
    <property type="entry name" value="DUF1330"/>
</dbReference>
<dbReference type="Gene3D" id="3.30.70.100">
    <property type="match status" value="1"/>
</dbReference>
<keyword evidence="3" id="KW-1185">Reference proteome</keyword>
<dbReference type="InterPro" id="IPR011008">
    <property type="entry name" value="Dimeric_a/b-barrel"/>
</dbReference>
<feature type="domain" description="DUF1330" evidence="1">
    <location>
        <begin position="3"/>
        <end position="94"/>
    </location>
</feature>
<dbReference type="eggNOG" id="COG5470">
    <property type="taxonomic scope" value="Bacteria"/>
</dbReference>
<gene>
    <name evidence="2" type="ORF">ATO8_12496</name>
</gene>
<dbReference type="SUPFAM" id="SSF54909">
    <property type="entry name" value="Dimeric alpha+beta barrel"/>
    <property type="match status" value="1"/>
</dbReference>
<dbReference type="Proteomes" id="UP000019063">
    <property type="component" value="Unassembled WGS sequence"/>
</dbReference>
<dbReference type="AlphaFoldDB" id="W4HK78"/>
<dbReference type="OrthoDB" id="9806380at2"/>
<dbReference type="Pfam" id="PF07045">
    <property type="entry name" value="DUF1330"/>
    <property type="match status" value="1"/>
</dbReference>
<dbReference type="STRING" id="1379903.ATO8_12496"/>
<dbReference type="PANTHER" id="PTHR41521:SF4">
    <property type="entry name" value="BLR0684 PROTEIN"/>
    <property type="match status" value="1"/>
</dbReference>
<dbReference type="EMBL" id="AQQW01000007">
    <property type="protein sequence ID" value="ETW12370.1"/>
    <property type="molecule type" value="Genomic_DNA"/>
</dbReference>
<evidence type="ECO:0000313" key="2">
    <source>
        <dbReference type="EMBL" id="ETW12370.1"/>
    </source>
</evidence>
<evidence type="ECO:0000259" key="1">
    <source>
        <dbReference type="Pfam" id="PF07045"/>
    </source>
</evidence>
<sequence length="95" mass="10509">MPKGYIIAHISVRDPEAYREYVERDTPILEGLGGRFVVRGGRAEVMEGETHDRHVIIEFPTYDAALAAYNDTAYQEVAAIRRASADSVILVAEGT</sequence>
<dbReference type="PANTHER" id="PTHR41521">
    <property type="match status" value="1"/>
</dbReference>
<proteinExistence type="predicted"/>
<dbReference type="RefSeq" id="WP_043844853.1">
    <property type="nucleotide sequence ID" value="NZ_AQQW01000007.1"/>
</dbReference>
<name>W4HK78_9RHOB</name>
<accession>W4HK78</accession>
<dbReference type="PATRIC" id="fig|1317118.6.peg.2571"/>
<protein>
    <recommendedName>
        <fullName evidence="1">DUF1330 domain-containing protein</fullName>
    </recommendedName>
</protein>
<evidence type="ECO:0000313" key="3">
    <source>
        <dbReference type="Proteomes" id="UP000019063"/>
    </source>
</evidence>
<organism evidence="2 3">
    <name type="scientific">Roseivivax marinus</name>
    <dbReference type="NCBI Taxonomy" id="1379903"/>
    <lineage>
        <taxon>Bacteria</taxon>
        <taxon>Pseudomonadati</taxon>
        <taxon>Pseudomonadota</taxon>
        <taxon>Alphaproteobacteria</taxon>
        <taxon>Rhodobacterales</taxon>
        <taxon>Roseobacteraceae</taxon>
        <taxon>Roseivivax</taxon>
    </lineage>
</organism>